<dbReference type="KEGG" id="sna:Snas_6326"/>
<dbReference type="STRING" id="446470.Snas_6326"/>
<feature type="transmembrane region" description="Helical" evidence="1">
    <location>
        <begin position="46"/>
        <end position="65"/>
    </location>
</feature>
<dbReference type="Proteomes" id="UP000000844">
    <property type="component" value="Chromosome"/>
</dbReference>
<evidence type="ECO:0000256" key="1">
    <source>
        <dbReference type="SAM" id="Phobius"/>
    </source>
</evidence>
<dbReference type="AlphaFoldDB" id="D3Q459"/>
<accession>D3Q459</accession>
<dbReference type="InterPro" id="IPR025328">
    <property type="entry name" value="DUF4234"/>
</dbReference>
<evidence type="ECO:0000259" key="2">
    <source>
        <dbReference type="Pfam" id="PF14018"/>
    </source>
</evidence>
<dbReference type="HOGENOM" id="CLU_1668336_0_0_11"/>
<reference evidence="3 4" key="1">
    <citation type="journal article" date="2009" name="Stand. Genomic Sci.">
        <title>Complete genome sequence of Stackebrandtia nassauensis type strain (LLR-40K-21).</title>
        <authorList>
            <person name="Munk C."/>
            <person name="Lapidus A."/>
            <person name="Copeland A."/>
            <person name="Jando M."/>
            <person name="Mayilraj S."/>
            <person name="Glavina Del Rio T."/>
            <person name="Nolan M."/>
            <person name="Chen F."/>
            <person name="Lucas S."/>
            <person name="Tice H."/>
            <person name="Cheng J.F."/>
            <person name="Han C."/>
            <person name="Detter J.C."/>
            <person name="Bruce D."/>
            <person name="Goodwin L."/>
            <person name="Chain P."/>
            <person name="Pitluck S."/>
            <person name="Goker M."/>
            <person name="Ovchinikova G."/>
            <person name="Pati A."/>
            <person name="Ivanova N."/>
            <person name="Mavromatis K."/>
            <person name="Chen A."/>
            <person name="Palaniappan K."/>
            <person name="Land M."/>
            <person name="Hauser L."/>
            <person name="Chang Y.J."/>
            <person name="Jeffries C.D."/>
            <person name="Bristow J."/>
            <person name="Eisen J.A."/>
            <person name="Markowitz V."/>
            <person name="Hugenholtz P."/>
            <person name="Kyrpides N.C."/>
            <person name="Klenk H.P."/>
        </authorList>
    </citation>
    <scope>NUCLEOTIDE SEQUENCE [LARGE SCALE GENOMIC DNA]</scope>
    <source>
        <strain evidence="4">DSM 44728 / CIP 108903 / NRRL B-16338 / NBRC 102104 / LLR-40K-21</strain>
    </source>
</reference>
<feature type="domain" description="DUF4234" evidence="2">
    <location>
        <begin position="45"/>
        <end position="113"/>
    </location>
</feature>
<feature type="transmembrane region" description="Helical" evidence="1">
    <location>
        <begin position="118"/>
        <end position="144"/>
    </location>
</feature>
<keyword evidence="1" id="KW-0472">Membrane</keyword>
<sequence>MAYGQQSPQPYSEPPASAVPAIGQPDIVAAAAHATGVQLGKTRSPVAVWLLTLVTLGVYGMVWYYKVNREVRDYNGQIEVSPGLALCNVTIIAPFTLSISAIVSFVRTGGRISRAMAFARAGTCSGAVGTLLQVLLFGTGVCYYQSRLNRVWAAHGQS</sequence>
<dbReference type="RefSeq" id="WP_013021515.1">
    <property type="nucleotide sequence ID" value="NC_013947.1"/>
</dbReference>
<feature type="transmembrane region" description="Helical" evidence="1">
    <location>
        <begin position="85"/>
        <end position="106"/>
    </location>
</feature>
<keyword evidence="1" id="KW-1133">Transmembrane helix</keyword>
<keyword evidence="1" id="KW-0812">Transmembrane</keyword>
<dbReference type="OrthoDB" id="4945834at2"/>
<evidence type="ECO:0000313" key="3">
    <source>
        <dbReference type="EMBL" id="ADD45944.1"/>
    </source>
</evidence>
<dbReference type="eggNOG" id="ENOG5032UXY">
    <property type="taxonomic scope" value="Bacteria"/>
</dbReference>
<organism evidence="3 4">
    <name type="scientific">Stackebrandtia nassauensis (strain DSM 44728 / CIP 108903 / NRRL B-16338 / NBRC 102104 / LLR-40K-21)</name>
    <dbReference type="NCBI Taxonomy" id="446470"/>
    <lineage>
        <taxon>Bacteria</taxon>
        <taxon>Bacillati</taxon>
        <taxon>Actinomycetota</taxon>
        <taxon>Actinomycetes</taxon>
        <taxon>Glycomycetales</taxon>
        <taxon>Glycomycetaceae</taxon>
        <taxon>Stackebrandtia</taxon>
    </lineage>
</organism>
<name>D3Q459_STANL</name>
<evidence type="ECO:0000313" key="4">
    <source>
        <dbReference type="Proteomes" id="UP000000844"/>
    </source>
</evidence>
<keyword evidence="4" id="KW-1185">Reference proteome</keyword>
<proteinExistence type="predicted"/>
<protein>
    <recommendedName>
        <fullName evidence="2">DUF4234 domain-containing protein</fullName>
    </recommendedName>
</protein>
<gene>
    <name evidence="3" type="ordered locus">Snas_6326</name>
</gene>
<dbReference type="Pfam" id="PF14018">
    <property type="entry name" value="DUF4234"/>
    <property type="match status" value="1"/>
</dbReference>
<dbReference type="EMBL" id="CP001778">
    <property type="protein sequence ID" value="ADD45944.1"/>
    <property type="molecule type" value="Genomic_DNA"/>
</dbReference>